<dbReference type="Gene3D" id="3.10.320.10">
    <property type="entry name" value="Class II Histocompatibility Antigen, M Beta Chain, Chain B, domain 1"/>
    <property type="match status" value="1"/>
</dbReference>
<reference evidence="3" key="1">
    <citation type="submission" date="2022-12" db="EMBL/GenBank/DDBJ databases">
        <authorList>
            <person name="Alioto T."/>
            <person name="Alioto T."/>
            <person name="Gomez Garrido J."/>
        </authorList>
    </citation>
    <scope>NUCLEOTIDE SEQUENCE</scope>
</reference>
<dbReference type="SUPFAM" id="SSF54452">
    <property type="entry name" value="MHC antigen-recognition domain"/>
    <property type="match status" value="1"/>
</dbReference>
<dbReference type="Pfam" id="PF00969">
    <property type="entry name" value="MHC_II_beta"/>
    <property type="match status" value="1"/>
</dbReference>
<evidence type="ECO:0000313" key="4">
    <source>
        <dbReference type="Proteomes" id="UP001178461"/>
    </source>
</evidence>
<dbReference type="GO" id="GO:0006955">
    <property type="term" value="P:immune response"/>
    <property type="evidence" value="ECO:0007669"/>
    <property type="project" value="InterPro"/>
</dbReference>
<dbReference type="Proteomes" id="UP001178461">
    <property type="component" value="Chromosome 2"/>
</dbReference>
<feature type="domain" description="MHC class II beta chain N-terminal" evidence="2">
    <location>
        <begin position="2"/>
        <end position="63"/>
    </location>
</feature>
<dbReference type="GO" id="GO:0019882">
    <property type="term" value="P:antigen processing and presentation"/>
    <property type="evidence" value="ECO:0007669"/>
    <property type="project" value="InterPro"/>
</dbReference>
<dbReference type="AlphaFoldDB" id="A0AA35P1J7"/>
<gene>
    <name evidence="3" type="ORF">PODLI_1B037303</name>
</gene>
<evidence type="ECO:0000313" key="3">
    <source>
        <dbReference type="EMBL" id="CAI5768923.1"/>
    </source>
</evidence>
<evidence type="ECO:0000256" key="1">
    <source>
        <dbReference type="ARBA" id="ARBA00023180"/>
    </source>
</evidence>
<proteinExistence type="predicted"/>
<dbReference type="InterPro" id="IPR014745">
    <property type="entry name" value="MHC_II_a/b_N"/>
</dbReference>
<evidence type="ECO:0000259" key="2">
    <source>
        <dbReference type="Pfam" id="PF00969"/>
    </source>
</evidence>
<dbReference type="EMBL" id="OX395127">
    <property type="protein sequence ID" value="CAI5768923.1"/>
    <property type="molecule type" value="Genomic_DNA"/>
</dbReference>
<keyword evidence="1" id="KW-0325">Glycoprotein</keyword>
<organism evidence="3 4">
    <name type="scientific">Podarcis lilfordi</name>
    <name type="common">Lilford's wall lizard</name>
    <dbReference type="NCBI Taxonomy" id="74358"/>
    <lineage>
        <taxon>Eukaryota</taxon>
        <taxon>Metazoa</taxon>
        <taxon>Chordata</taxon>
        <taxon>Craniata</taxon>
        <taxon>Vertebrata</taxon>
        <taxon>Euteleostomi</taxon>
        <taxon>Lepidosauria</taxon>
        <taxon>Squamata</taxon>
        <taxon>Bifurcata</taxon>
        <taxon>Unidentata</taxon>
        <taxon>Episquamata</taxon>
        <taxon>Laterata</taxon>
        <taxon>Lacertibaenia</taxon>
        <taxon>Lacertidae</taxon>
        <taxon>Podarcis</taxon>
    </lineage>
</organism>
<name>A0AA35P1J7_9SAUR</name>
<protein>
    <submittedName>
        <fullName evidence="3">---NA</fullName>
    </submittedName>
</protein>
<dbReference type="GO" id="GO:0042613">
    <property type="term" value="C:MHC class II protein complex"/>
    <property type="evidence" value="ECO:0007669"/>
    <property type="project" value="InterPro"/>
</dbReference>
<dbReference type="InterPro" id="IPR011162">
    <property type="entry name" value="MHC_I/II-like_Ag-recog"/>
</dbReference>
<sequence length="109" mass="12982">MQWVRYLYMYFFDWQELFYFADDRGKIVAMFPEEEPHIQKWDKDYLQGFKAMVDGFCWGHYRILGPFLHPFSLSHTDRQTDTSATPEADEPLHFSSVAAEEEWGEGMAL</sequence>
<keyword evidence="4" id="KW-1185">Reference proteome</keyword>
<accession>A0AA35P1J7</accession>
<dbReference type="InterPro" id="IPR000353">
    <property type="entry name" value="MHC_II_b_N"/>
</dbReference>